<dbReference type="SUPFAM" id="SSF56784">
    <property type="entry name" value="HAD-like"/>
    <property type="match status" value="1"/>
</dbReference>
<dbReference type="Gene3D" id="3.40.50.1000">
    <property type="entry name" value="HAD superfamily/HAD-like"/>
    <property type="match status" value="1"/>
</dbReference>
<accession>A0A7H1N2T7</accession>
<dbReference type="Proteomes" id="UP000516369">
    <property type="component" value="Chromosome"/>
</dbReference>
<organism evidence="1 2">
    <name type="scientific">Defluviicoccus vanus</name>
    <dbReference type="NCBI Taxonomy" id="111831"/>
    <lineage>
        <taxon>Bacteria</taxon>
        <taxon>Pseudomonadati</taxon>
        <taxon>Pseudomonadota</taxon>
        <taxon>Alphaproteobacteria</taxon>
        <taxon>Rhodospirillales</taxon>
        <taxon>Rhodospirillaceae</taxon>
        <taxon>Defluviicoccus</taxon>
    </lineage>
</organism>
<dbReference type="InterPro" id="IPR036412">
    <property type="entry name" value="HAD-like_sf"/>
</dbReference>
<dbReference type="PANTHER" id="PTHR43611:SF3">
    <property type="entry name" value="FLAVIN MONONUCLEOTIDE HYDROLASE 1, CHLOROPLATIC"/>
    <property type="match status" value="1"/>
</dbReference>
<evidence type="ECO:0000313" key="1">
    <source>
        <dbReference type="EMBL" id="QNT70023.1"/>
    </source>
</evidence>
<evidence type="ECO:0000313" key="2">
    <source>
        <dbReference type="Proteomes" id="UP000516369"/>
    </source>
</evidence>
<keyword evidence="2" id="KW-1185">Reference proteome</keyword>
<dbReference type="AlphaFoldDB" id="A0A7H1N2T7"/>
<sequence length="211" mass="23336">MLRPAAAPASLTTVIFDVGGVLLDWNPRYLYRQLIADAAVMEDFLARVCTPDWNHRQDEGRSFADAVAERTALFPEHAALIAAYDQRWDEMVQGAIEHTVQLLYQLKERGVRLLALTNFSTEKLPQMLQRYPFFACFEAMVVSGEVGIAKPDPRIFAHLIAVCGLQPGDCLFIDDVPANVAAAQDAGLHAIRFTTAAALTVSLREYGILES</sequence>
<dbReference type="SFLD" id="SFLDG01129">
    <property type="entry name" value="C1.5:_HAD__Beta-PGM__Phosphata"/>
    <property type="match status" value="1"/>
</dbReference>
<dbReference type="KEGG" id="dvn:HQ394_12610"/>
<proteinExistence type="predicted"/>
<dbReference type="EMBL" id="CP053923">
    <property type="protein sequence ID" value="QNT70023.1"/>
    <property type="molecule type" value="Genomic_DNA"/>
</dbReference>
<dbReference type="InterPro" id="IPR023198">
    <property type="entry name" value="PGP-like_dom2"/>
</dbReference>
<dbReference type="SFLD" id="SFLDS00003">
    <property type="entry name" value="Haloacid_Dehalogenase"/>
    <property type="match status" value="1"/>
</dbReference>
<dbReference type="InterPro" id="IPR023214">
    <property type="entry name" value="HAD_sf"/>
</dbReference>
<dbReference type="Pfam" id="PF00702">
    <property type="entry name" value="Hydrolase"/>
    <property type="match status" value="1"/>
</dbReference>
<dbReference type="CDD" id="cd02603">
    <property type="entry name" value="HAD_sEH-N_like"/>
    <property type="match status" value="1"/>
</dbReference>
<dbReference type="RefSeq" id="WP_190260534.1">
    <property type="nucleotide sequence ID" value="NZ_CP053923.1"/>
</dbReference>
<dbReference type="InterPro" id="IPR006439">
    <property type="entry name" value="HAD-SF_hydro_IA"/>
</dbReference>
<protein>
    <submittedName>
        <fullName evidence="1">HAD family phosphatase</fullName>
    </submittedName>
</protein>
<dbReference type="NCBIfam" id="TIGR01509">
    <property type="entry name" value="HAD-SF-IA-v3"/>
    <property type="match status" value="1"/>
</dbReference>
<dbReference type="PANTHER" id="PTHR43611">
    <property type="entry name" value="ALPHA-D-GLUCOSE 1-PHOSPHATE PHOSPHATASE"/>
    <property type="match status" value="1"/>
</dbReference>
<dbReference type="NCBIfam" id="TIGR01549">
    <property type="entry name" value="HAD-SF-IA-v1"/>
    <property type="match status" value="1"/>
</dbReference>
<dbReference type="Gene3D" id="1.10.150.240">
    <property type="entry name" value="Putative phosphatase, domain 2"/>
    <property type="match status" value="1"/>
</dbReference>
<reference evidence="1 2" key="1">
    <citation type="submission" date="2020-05" db="EMBL/GenBank/DDBJ databases">
        <title>Complete closed genome sequence of Defluviicoccus vanus.</title>
        <authorList>
            <person name="Bessarab I."/>
            <person name="Arumugam K."/>
            <person name="Maszenan A.M."/>
            <person name="Seviour R.J."/>
            <person name="Williams R.B."/>
        </authorList>
    </citation>
    <scope>NUCLEOTIDE SEQUENCE [LARGE SCALE GENOMIC DNA]</scope>
    <source>
        <strain evidence="1 2">Ben 114</strain>
    </source>
</reference>
<gene>
    <name evidence="1" type="ORF">HQ394_12610</name>
</gene>
<name>A0A7H1N2T7_9PROT</name>
<dbReference type="PRINTS" id="PR00413">
    <property type="entry name" value="HADHALOGNASE"/>
</dbReference>